<organism evidence="1 2">
    <name type="scientific">Diphasiastrum complanatum</name>
    <name type="common">Issler's clubmoss</name>
    <name type="synonym">Lycopodium complanatum</name>
    <dbReference type="NCBI Taxonomy" id="34168"/>
    <lineage>
        <taxon>Eukaryota</taxon>
        <taxon>Viridiplantae</taxon>
        <taxon>Streptophyta</taxon>
        <taxon>Embryophyta</taxon>
        <taxon>Tracheophyta</taxon>
        <taxon>Lycopodiopsida</taxon>
        <taxon>Lycopodiales</taxon>
        <taxon>Lycopodiaceae</taxon>
        <taxon>Lycopodioideae</taxon>
        <taxon>Diphasiastrum</taxon>
    </lineage>
</organism>
<proteinExistence type="predicted"/>
<accession>A0ACC2AD04</accession>
<keyword evidence="2" id="KW-1185">Reference proteome</keyword>
<comment type="caution">
    <text evidence="1">The sequence shown here is derived from an EMBL/GenBank/DDBJ whole genome shotgun (WGS) entry which is preliminary data.</text>
</comment>
<reference evidence="2" key="1">
    <citation type="journal article" date="2024" name="Proc. Natl. Acad. Sci. U.S.A.">
        <title>Extraordinary preservation of gene collinearity over three hundred million years revealed in homosporous lycophytes.</title>
        <authorList>
            <person name="Li C."/>
            <person name="Wickell D."/>
            <person name="Kuo L.Y."/>
            <person name="Chen X."/>
            <person name="Nie B."/>
            <person name="Liao X."/>
            <person name="Peng D."/>
            <person name="Ji J."/>
            <person name="Jenkins J."/>
            <person name="Williams M."/>
            <person name="Shu S."/>
            <person name="Plott C."/>
            <person name="Barry K."/>
            <person name="Rajasekar S."/>
            <person name="Grimwood J."/>
            <person name="Han X."/>
            <person name="Sun S."/>
            <person name="Hou Z."/>
            <person name="He W."/>
            <person name="Dai G."/>
            <person name="Sun C."/>
            <person name="Schmutz J."/>
            <person name="Leebens-Mack J.H."/>
            <person name="Li F.W."/>
            <person name="Wang L."/>
        </authorList>
    </citation>
    <scope>NUCLEOTIDE SEQUENCE [LARGE SCALE GENOMIC DNA]</scope>
    <source>
        <strain evidence="2">cv. PW_Plant_1</strain>
    </source>
</reference>
<gene>
    <name evidence="1" type="ORF">O6H91_22G011900</name>
</gene>
<sequence length="515" mass="57583">MDSRRRCLSLLLLALFAAFDLKLVSADAGIQIPHGQQVDCDVTDLDLANTNVLKDVKHMQSLVEGLEAKLKAKDSSLQDKEKVISFLKNQLEDVQAIQEQGSGKVEERLLAAQDTANSLEAQVEKLHHDVGKLESELQTFKTRAESSEATVTELLNKNYEATKIDEEQQRRIHSTEEALRKAEAALQQSESELGKRTEDLVKVAEAWLPVWLVNLPDRFQELAIVEWGEHGEPIVAFLVREWGEHGEPAVAFLSKEWGEHGEPVVAFLSKEWSEHGEPVVAFISKEWREHGKPVVTFLSEKVYQISGAAQETVKEKWLPAAKQHWEDAVLVIGPHIEMVKVKVGEEWGEHGEPVVTFLSHKAYQISVSAQPHLETVKELVREKAGPYVDKTAVFAQPYVDKASVFAQPYVQSTRSFYGPFFEKAHSVYQILSKLTTTYHLRLQTSLQESIKKYECLAALASKELIWFLASALLLLPVLGIFLVFSSTFGGKTSNKSVRSSGGSHGGSSHKKKKSK</sequence>
<protein>
    <submittedName>
        <fullName evidence="1">Uncharacterized protein</fullName>
    </submittedName>
</protein>
<dbReference type="EMBL" id="CM055113">
    <property type="protein sequence ID" value="KAJ7515375.1"/>
    <property type="molecule type" value="Genomic_DNA"/>
</dbReference>
<dbReference type="Proteomes" id="UP001162992">
    <property type="component" value="Chromosome 22"/>
</dbReference>
<name>A0ACC2AD04_DIPCM</name>
<evidence type="ECO:0000313" key="2">
    <source>
        <dbReference type="Proteomes" id="UP001162992"/>
    </source>
</evidence>
<evidence type="ECO:0000313" key="1">
    <source>
        <dbReference type="EMBL" id="KAJ7515375.1"/>
    </source>
</evidence>